<comment type="similarity">
    <text evidence="2 9">Belongs to the TonB-dependent receptor family.</text>
</comment>
<evidence type="ECO:0000256" key="10">
    <source>
        <dbReference type="SAM" id="SignalP"/>
    </source>
</evidence>
<dbReference type="InterPro" id="IPR012910">
    <property type="entry name" value="Plug_dom"/>
</dbReference>
<sequence length="1029" mass="110818">MVKKTHLARALALAFGSTVLMLSVPTPAQAQSNTAGSIYGTVSAAPGTLIQLENKATGVKRSVPGDANGRFNFASVPPGSYRLQLLRDGKVIETRDDIELSASQNQEISFTSAGNTLEAVLVTGTRKVIDVTKTSSSTSFSAEKLAALPVAKNVTAVVLLAPNTTAADSRYSGGSSFAGGAASENASYINGFPVTNPLTQLGASELPFGAIQELQVLTGGMGAEFGRSVGGVVNIITKSGSNRWEGGVMFSTEPAGLRGKSVNLDYPMTGAAVNAATDGKLRRFRADDRLSKTEVGAYVGGPLIKDKLFLFIAAQQNDNKFSRVRLNNLSTDNASVLKWGWTEDKDRSQRLFSKLDWNLSDEHRLELSAIRDNSTRDSSYSGYDYSTLSRVAGAPITLNYKNIAGETPDGGDVNILKYTGYLTPDLTVTALVGESRVKHSNGIAGADIYEPAKALFGVQFPAGTQAPGLNYFNPNPLVGSLMSGKDARDTIKSKRIDIEYQLGRHSLRAGIDDNKLASTAAGDFTAGGGTWAFRKAPNPSAVRLAGKTFDLLTGGPAPTALQKQGFYVLRTLFNDLTDAYSDQSALYLEDRWQVNKQLLLTAGIRKEDYNNRNHFNEKFIDQKNQIAPRLAAAFDVNGDGSLKLFASAGRYFIQIPTHLAVRGASPSTGTSQIFGYTGIDPTTGAPTGLNQVSEPRSANNELGQRKDVRQITATNLKPTYQDEIVLGFEKALQKDLAFGARLTYRKLRSTIDDYCDQTPIDAWAVANGVDNSHYPGFNCASVNPGEKVDLDVDFAGDGKKYHRVSLTPEEMGLPKAKRSYVALDLFLEHALRNGWYGKVNYTWSRNYGNTEGQTLSDVAQTDVSATQTWDNGDVMIGAYGPLANHRTHQLKAYGFYQLNDEWTLGGAAILSSGRPISCLNNFTSAPGQGAGSPSYRFHYCEGQISPRGALGNLPMEQRLDLNLSYQPRALKGLGLKVDVFNVLNRQQAITVREDRNVPNSVAVDAVANGTLATAAARAVKLTVSYDVKF</sequence>
<dbReference type="AlphaFoldDB" id="A0A2N8L2N8"/>
<evidence type="ECO:0000256" key="7">
    <source>
        <dbReference type="ARBA" id="ARBA00023170"/>
    </source>
</evidence>
<keyword evidence="7" id="KW-0675">Receptor</keyword>
<evidence type="ECO:0000256" key="2">
    <source>
        <dbReference type="ARBA" id="ARBA00009810"/>
    </source>
</evidence>
<dbReference type="PANTHER" id="PTHR30069">
    <property type="entry name" value="TONB-DEPENDENT OUTER MEMBRANE RECEPTOR"/>
    <property type="match status" value="1"/>
</dbReference>
<comment type="caution">
    <text evidence="13">The sequence shown here is derived from an EMBL/GenBank/DDBJ whole genome shotgun (WGS) entry which is preliminary data.</text>
</comment>
<dbReference type="Gene3D" id="2.40.170.20">
    <property type="entry name" value="TonB-dependent receptor, beta-barrel domain"/>
    <property type="match status" value="1"/>
</dbReference>
<feature type="signal peptide" evidence="10">
    <location>
        <begin position="1"/>
        <end position="30"/>
    </location>
</feature>
<dbReference type="GO" id="GO:0015344">
    <property type="term" value="F:siderophore uptake transmembrane transporter activity"/>
    <property type="evidence" value="ECO:0007669"/>
    <property type="project" value="TreeGrafter"/>
</dbReference>
<feature type="domain" description="TonB-dependent transporter Oar-like beta-barrel" evidence="12">
    <location>
        <begin position="345"/>
        <end position="607"/>
    </location>
</feature>
<keyword evidence="8 9" id="KW-0998">Cell outer membrane</keyword>
<dbReference type="GO" id="GO:0030246">
    <property type="term" value="F:carbohydrate binding"/>
    <property type="evidence" value="ECO:0007669"/>
    <property type="project" value="InterPro"/>
</dbReference>
<evidence type="ECO:0000313" key="14">
    <source>
        <dbReference type="Proteomes" id="UP000235916"/>
    </source>
</evidence>
<evidence type="ECO:0000256" key="6">
    <source>
        <dbReference type="ARBA" id="ARBA00023136"/>
    </source>
</evidence>
<dbReference type="Gene3D" id="2.170.130.10">
    <property type="entry name" value="TonB-dependent receptor, plug domain"/>
    <property type="match status" value="1"/>
</dbReference>
<feature type="domain" description="TonB-dependent receptor plug" evidence="11">
    <location>
        <begin position="134"/>
        <end position="232"/>
    </location>
</feature>
<evidence type="ECO:0000256" key="4">
    <source>
        <dbReference type="ARBA" id="ARBA00022452"/>
    </source>
</evidence>
<dbReference type="SUPFAM" id="SSF56935">
    <property type="entry name" value="Porins"/>
    <property type="match status" value="1"/>
</dbReference>
<dbReference type="InterPro" id="IPR039426">
    <property type="entry name" value="TonB-dep_rcpt-like"/>
</dbReference>
<comment type="subcellular location">
    <subcellularLocation>
        <location evidence="1 9">Cell outer membrane</location>
        <topology evidence="1 9">Multi-pass membrane protein</topology>
    </subcellularLocation>
</comment>
<keyword evidence="10" id="KW-0732">Signal</keyword>
<keyword evidence="5 9" id="KW-0812">Transmembrane</keyword>
<dbReference type="GO" id="GO:0044718">
    <property type="term" value="P:siderophore transmembrane transport"/>
    <property type="evidence" value="ECO:0007669"/>
    <property type="project" value="TreeGrafter"/>
</dbReference>
<dbReference type="Proteomes" id="UP000235916">
    <property type="component" value="Unassembled WGS sequence"/>
</dbReference>
<dbReference type="EMBL" id="POSP01000001">
    <property type="protein sequence ID" value="PND39972.1"/>
    <property type="molecule type" value="Genomic_DNA"/>
</dbReference>
<dbReference type="OrthoDB" id="9768147at2"/>
<dbReference type="PANTHER" id="PTHR30069:SF46">
    <property type="entry name" value="OAR PROTEIN"/>
    <property type="match status" value="1"/>
</dbReference>
<dbReference type="RefSeq" id="WP_102766106.1">
    <property type="nucleotide sequence ID" value="NZ_POSP01000001.1"/>
</dbReference>
<gene>
    <name evidence="13" type="ORF">C1O66_00780</name>
</gene>
<protein>
    <recommendedName>
        <fullName evidence="15">TonB-dependent receptor plug domain-containing protein</fullName>
    </recommendedName>
</protein>
<keyword evidence="4 9" id="KW-1134">Transmembrane beta strand</keyword>
<accession>A0A2N8L2N8</accession>
<evidence type="ECO:0008006" key="15">
    <source>
        <dbReference type="Google" id="ProtNLM"/>
    </source>
</evidence>
<evidence type="ECO:0000313" key="13">
    <source>
        <dbReference type="EMBL" id="PND39972.1"/>
    </source>
</evidence>
<dbReference type="PROSITE" id="PS52016">
    <property type="entry name" value="TONB_DEPENDENT_REC_3"/>
    <property type="match status" value="1"/>
</dbReference>
<evidence type="ECO:0000259" key="12">
    <source>
        <dbReference type="Pfam" id="PF25183"/>
    </source>
</evidence>
<keyword evidence="14" id="KW-1185">Reference proteome</keyword>
<reference evidence="13 14" key="1">
    <citation type="submission" date="2018-01" db="EMBL/GenBank/DDBJ databases">
        <title>Draft genome sequence of Paucibacter aquatile CR182 isolated from freshwater of the Nakdong River.</title>
        <authorList>
            <person name="Choi A."/>
            <person name="Chung E.J."/>
        </authorList>
    </citation>
    <scope>NUCLEOTIDE SEQUENCE [LARGE SCALE GENOMIC DNA]</scope>
    <source>
        <strain evidence="13 14">CR182</strain>
    </source>
</reference>
<dbReference type="Pfam" id="PF25183">
    <property type="entry name" value="OMP_b-brl_4"/>
    <property type="match status" value="2"/>
</dbReference>
<proteinExistence type="inferred from homology"/>
<dbReference type="Pfam" id="PF13620">
    <property type="entry name" value="CarboxypepD_reg"/>
    <property type="match status" value="1"/>
</dbReference>
<dbReference type="Pfam" id="PF07715">
    <property type="entry name" value="Plug"/>
    <property type="match status" value="1"/>
</dbReference>
<name>A0A2N8L2N8_9BURK</name>
<dbReference type="InterPro" id="IPR037066">
    <property type="entry name" value="Plug_dom_sf"/>
</dbReference>
<keyword evidence="6 9" id="KW-0472">Membrane</keyword>
<dbReference type="InterPro" id="IPR057601">
    <property type="entry name" value="Oar-like_b-barrel"/>
</dbReference>
<evidence type="ECO:0000256" key="5">
    <source>
        <dbReference type="ARBA" id="ARBA00022692"/>
    </source>
</evidence>
<evidence type="ECO:0000259" key="11">
    <source>
        <dbReference type="Pfam" id="PF07715"/>
    </source>
</evidence>
<evidence type="ECO:0000256" key="3">
    <source>
        <dbReference type="ARBA" id="ARBA00022448"/>
    </source>
</evidence>
<feature type="domain" description="TonB-dependent transporter Oar-like beta-barrel" evidence="12">
    <location>
        <begin position="621"/>
        <end position="933"/>
    </location>
</feature>
<dbReference type="SUPFAM" id="SSF49452">
    <property type="entry name" value="Starch-binding domain-like"/>
    <property type="match status" value="1"/>
</dbReference>
<evidence type="ECO:0000256" key="9">
    <source>
        <dbReference type="PROSITE-ProRule" id="PRU01360"/>
    </source>
</evidence>
<feature type="chain" id="PRO_5014945038" description="TonB-dependent receptor plug domain-containing protein" evidence="10">
    <location>
        <begin position="31"/>
        <end position="1029"/>
    </location>
</feature>
<dbReference type="InterPro" id="IPR036942">
    <property type="entry name" value="Beta-barrel_TonB_sf"/>
</dbReference>
<dbReference type="InterPro" id="IPR013784">
    <property type="entry name" value="Carb-bd-like_fold"/>
</dbReference>
<keyword evidence="3 9" id="KW-0813">Transport</keyword>
<dbReference type="GO" id="GO:0009279">
    <property type="term" value="C:cell outer membrane"/>
    <property type="evidence" value="ECO:0007669"/>
    <property type="project" value="UniProtKB-SubCell"/>
</dbReference>
<evidence type="ECO:0000256" key="1">
    <source>
        <dbReference type="ARBA" id="ARBA00004571"/>
    </source>
</evidence>
<evidence type="ECO:0000256" key="8">
    <source>
        <dbReference type="ARBA" id="ARBA00023237"/>
    </source>
</evidence>
<organism evidence="13 14">
    <name type="scientific">Kinneretia aquatilis</name>
    <dbReference type="NCBI Taxonomy" id="2070761"/>
    <lineage>
        <taxon>Bacteria</taxon>
        <taxon>Pseudomonadati</taxon>
        <taxon>Pseudomonadota</taxon>
        <taxon>Betaproteobacteria</taxon>
        <taxon>Burkholderiales</taxon>
        <taxon>Sphaerotilaceae</taxon>
        <taxon>Roseateles</taxon>
    </lineage>
</organism>
<dbReference type="Gene3D" id="2.60.40.1120">
    <property type="entry name" value="Carboxypeptidase-like, regulatory domain"/>
    <property type="match status" value="1"/>
</dbReference>